<evidence type="ECO:0000313" key="10">
    <source>
        <dbReference type="Proteomes" id="UP000233293"/>
    </source>
</evidence>
<evidence type="ECO:0000256" key="4">
    <source>
        <dbReference type="ARBA" id="ARBA00013282"/>
    </source>
</evidence>
<dbReference type="GO" id="GO:0016163">
    <property type="term" value="F:nitrogenase activity"/>
    <property type="evidence" value="ECO:0007669"/>
    <property type="project" value="InterPro"/>
</dbReference>
<dbReference type="InterPro" id="IPR050152">
    <property type="entry name" value="ChlB/BchB/BchZ"/>
</dbReference>
<dbReference type="UniPathway" id="UPA00782"/>
<comment type="caution">
    <text evidence="9">The sequence shown here is derived from an EMBL/GenBank/DDBJ whole genome shotgun (WGS) entry which is preliminary data.</text>
</comment>
<evidence type="ECO:0000256" key="3">
    <source>
        <dbReference type="ARBA" id="ARBA00011002"/>
    </source>
</evidence>
<dbReference type="RefSeq" id="WP_101253235.1">
    <property type="nucleotide sequence ID" value="NZ_PIUM01000041.1"/>
</dbReference>
<evidence type="ECO:0000313" key="9">
    <source>
        <dbReference type="EMBL" id="PKU21902.1"/>
    </source>
</evidence>
<dbReference type="NCBIfam" id="TIGR01285">
    <property type="entry name" value="nifN"/>
    <property type="match status" value="1"/>
</dbReference>
<name>A0A2N3PNC4_9PROT</name>
<protein>
    <recommendedName>
        <fullName evidence="4">Nitrogenase iron-molybdenum cofactor biosynthesis protein NifN</fullName>
    </recommendedName>
</protein>
<dbReference type="InterPro" id="IPR005975">
    <property type="entry name" value="Nase_Mo-Fe_CF"/>
</dbReference>
<evidence type="ECO:0000256" key="1">
    <source>
        <dbReference type="ARBA" id="ARBA00003171"/>
    </source>
</evidence>
<accession>A0A2N3PNC4</accession>
<dbReference type="Gene3D" id="3.40.50.1980">
    <property type="entry name" value="Nitrogenase molybdenum iron protein domain"/>
    <property type="match status" value="3"/>
</dbReference>
<dbReference type="PROSITE" id="PS00699">
    <property type="entry name" value="NITROGENASE_1_1"/>
    <property type="match status" value="1"/>
</dbReference>
<dbReference type="PANTHER" id="PTHR33712">
    <property type="entry name" value="LIGHT-INDEPENDENT PROTOCHLOROPHYLLIDE REDUCTASE SUBUNIT B"/>
    <property type="match status" value="1"/>
</dbReference>
<dbReference type="Pfam" id="PF00148">
    <property type="entry name" value="Oxidored_nitro"/>
    <property type="match status" value="1"/>
</dbReference>
<feature type="domain" description="Nitrogenase/oxidoreductase component 1" evidence="8">
    <location>
        <begin position="19"/>
        <end position="427"/>
    </location>
</feature>
<dbReference type="InterPro" id="IPR000318">
    <property type="entry name" value="Nase_comp1_CS"/>
</dbReference>
<dbReference type="AlphaFoldDB" id="A0A2N3PNC4"/>
<comment type="function">
    <text evidence="1">This protein may play a role in the biosynthesis of the prosthetic group of nitrogenase (FeMo cofactor).</text>
</comment>
<dbReference type="EMBL" id="PIUM01000041">
    <property type="protein sequence ID" value="PKU21902.1"/>
    <property type="molecule type" value="Genomic_DNA"/>
</dbReference>
<gene>
    <name evidence="9" type="ORF">CWS72_24235</name>
</gene>
<dbReference type="GO" id="GO:0065003">
    <property type="term" value="P:protein-containing complex assembly"/>
    <property type="evidence" value="ECO:0007669"/>
    <property type="project" value="InterPro"/>
</dbReference>
<proteinExistence type="inferred from homology"/>
<comment type="similarity">
    <text evidence="3 6">Belongs to the NifD/NifK/NifE/NifN family.</text>
</comment>
<evidence type="ECO:0000256" key="2">
    <source>
        <dbReference type="ARBA" id="ARBA00005155"/>
    </source>
</evidence>
<evidence type="ECO:0000256" key="6">
    <source>
        <dbReference type="RuleBase" id="RU004021"/>
    </source>
</evidence>
<dbReference type="SUPFAM" id="SSF53807">
    <property type="entry name" value="Helical backbone' metal receptor"/>
    <property type="match status" value="1"/>
</dbReference>
<dbReference type="InterPro" id="IPR000510">
    <property type="entry name" value="Nase/OxRdtase_comp1"/>
</dbReference>
<organism evidence="9 10">
    <name type="scientific">Telmatospirillum siberiense</name>
    <dbReference type="NCBI Taxonomy" id="382514"/>
    <lineage>
        <taxon>Bacteria</taxon>
        <taxon>Pseudomonadati</taxon>
        <taxon>Pseudomonadota</taxon>
        <taxon>Alphaproteobacteria</taxon>
        <taxon>Rhodospirillales</taxon>
        <taxon>Rhodospirillaceae</taxon>
        <taxon>Telmatospirillum</taxon>
    </lineage>
</organism>
<keyword evidence="10" id="KW-1185">Reference proteome</keyword>
<keyword evidence="5 6" id="KW-0535">Nitrogen fixation</keyword>
<evidence type="ECO:0000256" key="5">
    <source>
        <dbReference type="ARBA" id="ARBA00023231"/>
    </source>
</evidence>
<evidence type="ECO:0000259" key="8">
    <source>
        <dbReference type="Pfam" id="PF00148"/>
    </source>
</evidence>
<dbReference type="Gene3D" id="6.10.250.1090">
    <property type="match status" value="1"/>
</dbReference>
<comment type="pathway">
    <text evidence="2">Cofactor biosynthesis; Fe-Mo cofactor biosynthesis.</text>
</comment>
<dbReference type="CDD" id="cd01966">
    <property type="entry name" value="Nitrogenase_NifN_1"/>
    <property type="match status" value="1"/>
</dbReference>
<dbReference type="OrthoDB" id="9800746at2"/>
<feature type="region of interest" description="Disordered" evidence="7">
    <location>
        <begin position="432"/>
        <end position="458"/>
    </location>
</feature>
<dbReference type="PANTHER" id="PTHR33712:SF7">
    <property type="entry name" value="LIGHT-INDEPENDENT PROTOCHLOROPHYLLIDE REDUCTASE SUBUNIT B"/>
    <property type="match status" value="1"/>
</dbReference>
<reference evidence="10" key="1">
    <citation type="submission" date="2017-12" db="EMBL/GenBank/DDBJ databases">
        <title>Draft genome sequence of Telmatospirillum siberiense 26-4b1T, an acidotolerant peatland alphaproteobacterium potentially involved in sulfur cycling.</title>
        <authorList>
            <person name="Hausmann B."/>
            <person name="Pjevac P."/>
            <person name="Schreck K."/>
            <person name="Herbold C.W."/>
            <person name="Daims H."/>
            <person name="Wagner M."/>
            <person name="Pester M."/>
            <person name="Loy A."/>
        </authorList>
    </citation>
    <scope>NUCLEOTIDE SEQUENCE [LARGE SCALE GENOMIC DNA]</scope>
    <source>
        <strain evidence="10">26-4b1</strain>
    </source>
</reference>
<dbReference type="Proteomes" id="UP000233293">
    <property type="component" value="Unassembled WGS sequence"/>
</dbReference>
<sequence>MAEVVASRKSLTINPLKMSQPLGGAMAFMGVDSCMPLLHGSQGCTAFGMVLLVRHFREAIPFQTTAMNEVTTILGGLDNLEQACVNIHKRTQCRVIGICTTGLTETRGEDLAGDIRLIRQRHPELDGVALVAVPTPDFSGALQTGWAKAVTAMVEQLVQPASGSVAGQVNILAGSHLTPGDIEEIREMVEAFGLEPIILPDLSGSLDGHVPDHYVGTTYGGTTVEDIRAMGASVHTIAIGRQMGPAAEALAAKAGVPFTVLDRLTGLVAVDAFVRLLQKISGRGAPPKVRRQRSQLQDAMLDGHFSFGRTKVALAAEPDLLFSLSAFLAEMGGEVVTAVTSVESPVLDLVPAARVVVGDMDDFERSAAEQGAALLMTHSHGRMVAHRLGVPLFRVGFPMFDRLGAAHQRTVGYKGTRDLIFALGNLLIEHSHEDGPDEWPPLGTGVPVEDGHAPAATH</sequence>
<evidence type="ECO:0000256" key="7">
    <source>
        <dbReference type="SAM" id="MobiDB-lite"/>
    </source>
</evidence>